<dbReference type="EMBL" id="SNSQ01000016">
    <property type="protein sequence ID" value="TEU47554.1"/>
    <property type="molecule type" value="Genomic_DNA"/>
</dbReference>
<evidence type="ECO:0000313" key="2">
    <source>
        <dbReference type="Proteomes" id="UP000298234"/>
    </source>
</evidence>
<reference evidence="1 2" key="1">
    <citation type="submission" date="2019-03" db="EMBL/GenBank/DDBJ databases">
        <title>Burkholderia cepacia outbreak.</title>
        <authorList>
            <person name="Farzana R."/>
            <person name="Walsh T.R."/>
        </authorList>
    </citation>
    <scope>NUCLEOTIDE SEQUENCE [LARGE SCALE GENOMIC DNA]</scope>
    <source>
        <strain evidence="2">d13</strain>
    </source>
</reference>
<sequence length="68" mass="7374">MKISEVISQLEGIRAQYGEVDVVCTAGYQVPEDEDMNDRHLRIVERDDGGTPPAGVVAPYLLIGGSGW</sequence>
<dbReference type="AlphaFoldDB" id="A0AAX2RQP4"/>
<name>A0AAX2RQP4_BURCE</name>
<evidence type="ECO:0000313" key="1">
    <source>
        <dbReference type="EMBL" id="TEU47554.1"/>
    </source>
</evidence>
<gene>
    <name evidence="1" type="ORF">E3D37_16240</name>
</gene>
<proteinExistence type="predicted"/>
<accession>A0AAX2RQP4</accession>
<protein>
    <submittedName>
        <fullName evidence="1">Uncharacterized protein</fullName>
    </submittedName>
</protein>
<dbReference type="RefSeq" id="WP_134256286.1">
    <property type="nucleotide sequence ID" value="NZ_SNSG01000013.1"/>
</dbReference>
<organism evidence="1 2">
    <name type="scientific">Burkholderia cepacia</name>
    <name type="common">Pseudomonas cepacia</name>
    <dbReference type="NCBI Taxonomy" id="292"/>
    <lineage>
        <taxon>Bacteria</taxon>
        <taxon>Pseudomonadati</taxon>
        <taxon>Pseudomonadota</taxon>
        <taxon>Betaproteobacteria</taxon>
        <taxon>Burkholderiales</taxon>
        <taxon>Burkholderiaceae</taxon>
        <taxon>Burkholderia</taxon>
        <taxon>Burkholderia cepacia complex</taxon>
    </lineage>
</organism>
<dbReference type="Proteomes" id="UP000298234">
    <property type="component" value="Unassembled WGS sequence"/>
</dbReference>
<comment type="caution">
    <text evidence="1">The sequence shown here is derived from an EMBL/GenBank/DDBJ whole genome shotgun (WGS) entry which is preliminary data.</text>
</comment>